<evidence type="ECO:0000313" key="2">
    <source>
        <dbReference type="EMBL" id="AQP99407.1"/>
    </source>
</evidence>
<organism evidence="2 3">
    <name type="scientific">Pseudoalteromonas aliena</name>
    <dbReference type="NCBI Taxonomy" id="247523"/>
    <lineage>
        <taxon>Bacteria</taxon>
        <taxon>Pseudomonadati</taxon>
        <taxon>Pseudomonadota</taxon>
        <taxon>Gammaproteobacteria</taxon>
        <taxon>Alteromonadales</taxon>
        <taxon>Pseudoalteromonadaceae</taxon>
        <taxon>Pseudoalteromonas</taxon>
    </lineage>
</organism>
<evidence type="ECO:0000259" key="1">
    <source>
        <dbReference type="Pfam" id="PF04230"/>
    </source>
</evidence>
<dbReference type="STRING" id="247523.B0W48_06080"/>
<feature type="domain" description="Polysaccharide pyruvyl transferase" evidence="1">
    <location>
        <begin position="12"/>
        <end position="316"/>
    </location>
</feature>
<dbReference type="KEGG" id="paln:B0W48_06080"/>
<evidence type="ECO:0000313" key="3">
    <source>
        <dbReference type="Proteomes" id="UP000188243"/>
    </source>
</evidence>
<dbReference type="Proteomes" id="UP000188243">
    <property type="component" value="Chromosome"/>
</dbReference>
<gene>
    <name evidence="2" type="ORF">B0W48_06080</name>
</gene>
<accession>A0A1Q2GWE6</accession>
<reference evidence="2 3" key="1">
    <citation type="submission" date="2017-02" db="EMBL/GenBank/DDBJ databases">
        <title>Complete genome sequence of the cold-active Pseudoalteromonas aliena strain EH1 isolated from Arctic seawater.</title>
        <authorList>
            <person name="Kim E."/>
            <person name="Heo E."/>
            <person name="Kim H."/>
            <person name="Kim D."/>
        </authorList>
    </citation>
    <scope>NUCLEOTIDE SEQUENCE [LARGE SCALE GENOMIC DNA]</scope>
    <source>
        <strain evidence="2 3">EH1</strain>
    </source>
</reference>
<dbReference type="Pfam" id="PF04230">
    <property type="entry name" value="PS_pyruv_trans"/>
    <property type="match status" value="1"/>
</dbReference>
<sequence>MLIEIKGVQFVNKGAELMLYAILEQLKIHLPDAEVCLAHNVNSPYSERSAIGAFQKVNLRKNVFDFSFLFSFLPIKTRHYFKHRFGIVTELDVDVVLDASGFSYGDQWSDVVLQQVANEITRFKKANKKYIFMPQSLGPFTRDKNKRYAHQAFSNASLVFAREKPSLEHIKQFDSENTNLFMAPDFTNLVCPLADGKFLKYKNHLIVIPNSKMLSSKNKDIDWKTNYVEVIKTLIEKALSLGEQVVILNHSGKDDGPLCKAIQNELSVPCDIVEPVTALEVKAVIGNAKAVVSSRFHGCVSALSQGVPCIATGWSHKYLELFKEYNSEHLLLDSKSSNTLLFELLNAALNPEPQWLESLNYNATDYKKQSQDMWGKVIATIKSN</sequence>
<dbReference type="PANTHER" id="PTHR36836:SF1">
    <property type="entry name" value="COLANIC ACID BIOSYNTHESIS PROTEIN WCAK"/>
    <property type="match status" value="1"/>
</dbReference>
<dbReference type="EMBL" id="CP019628">
    <property type="protein sequence ID" value="AQP99407.1"/>
    <property type="molecule type" value="Genomic_DNA"/>
</dbReference>
<proteinExistence type="predicted"/>
<dbReference type="InterPro" id="IPR007345">
    <property type="entry name" value="Polysacch_pyruvyl_Trfase"/>
</dbReference>
<name>A0A1Q2GWE6_9GAMM</name>
<dbReference type="PANTHER" id="PTHR36836">
    <property type="entry name" value="COLANIC ACID BIOSYNTHESIS PROTEIN WCAK"/>
    <property type="match status" value="1"/>
</dbReference>
<dbReference type="AlphaFoldDB" id="A0A1Q2GWE6"/>
<protein>
    <recommendedName>
        <fullName evidence="1">Polysaccharide pyruvyl transferase domain-containing protein</fullName>
    </recommendedName>
</protein>
<dbReference type="RefSeq" id="WP_167368307.1">
    <property type="nucleotide sequence ID" value="NZ_CP019628.1"/>
</dbReference>